<organism evidence="2">
    <name type="scientific">Muribaculaceae bacterium Z82</name>
    <dbReference type="NCBI Taxonomy" id="2304548"/>
    <lineage>
        <taxon>Bacteria</taxon>
        <taxon>Pseudomonadati</taxon>
        <taxon>Bacteroidota</taxon>
        <taxon>Bacteroidia</taxon>
        <taxon>Bacteroidales</taxon>
        <taxon>Muribaculaceae</taxon>
    </lineage>
</organism>
<sequence length="87" mass="10235">MKHFAGHEEEVHERIHADKKADRVEDEIRHEHKAAEDKAYHEMKAEKASWEEGMKVGEKSMRRQEHEEAADLKDEANTDLEEGRTIE</sequence>
<accession>A0A7C9JF24</accession>
<evidence type="ECO:0000313" key="2">
    <source>
        <dbReference type="EMBL" id="NBI35034.1"/>
    </source>
</evidence>
<dbReference type="AlphaFoldDB" id="A0A7C9JF24"/>
<evidence type="ECO:0000256" key="1">
    <source>
        <dbReference type="SAM" id="MobiDB-lite"/>
    </source>
</evidence>
<dbReference type="EMBL" id="QWKH01000067">
    <property type="protein sequence ID" value="NBI35034.1"/>
    <property type="molecule type" value="Genomic_DNA"/>
</dbReference>
<feature type="region of interest" description="Disordered" evidence="1">
    <location>
        <begin position="1"/>
        <end position="87"/>
    </location>
</feature>
<gene>
    <name evidence="2" type="ORF">D1639_08355</name>
</gene>
<reference evidence="2" key="1">
    <citation type="submission" date="2018-08" db="EMBL/GenBank/DDBJ databases">
        <title>Murine metabolic-syndrome-specific gut microbial biobank.</title>
        <authorList>
            <person name="Liu C."/>
        </authorList>
    </citation>
    <scope>NUCLEOTIDE SEQUENCE [LARGE SCALE GENOMIC DNA]</scope>
    <source>
        <strain evidence="2">Z82</strain>
    </source>
</reference>
<proteinExistence type="predicted"/>
<name>A0A7C9JF24_9BACT</name>
<protein>
    <submittedName>
        <fullName evidence="2">Uncharacterized protein</fullName>
    </submittedName>
</protein>
<comment type="caution">
    <text evidence="2">The sequence shown here is derived from an EMBL/GenBank/DDBJ whole genome shotgun (WGS) entry which is preliminary data.</text>
</comment>